<feature type="transmembrane region" description="Helical" evidence="2">
    <location>
        <begin position="506"/>
        <end position="527"/>
    </location>
</feature>
<feature type="transmembrane region" description="Helical" evidence="2">
    <location>
        <begin position="386"/>
        <end position="408"/>
    </location>
</feature>
<reference evidence="3 4" key="1">
    <citation type="submission" date="2015-11" db="EMBL/GenBank/DDBJ databases">
        <title>Genomic analysis of 38 Legionella species identifies large and diverse effector repertoires.</title>
        <authorList>
            <person name="Burstein D."/>
            <person name="Amaro F."/>
            <person name="Zusman T."/>
            <person name="Lifshitz Z."/>
            <person name="Cohen O."/>
            <person name="Gilbert J.A."/>
            <person name="Pupko T."/>
            <person name="Shuman H.A."/>
            <person name="Segal G."/>
        </authorList>
    </citation>
    <scope>NUCLEOTIDE SEQUENCE [LARGE SCALE GENOMIC DNA]</scope>
    <source>
        <strain evidence="3 4">ATCC 49655</strain>
    </source>
</reference>
<feature type="compositionally biased region" description="Basic and acidic residues" evidence="1">
    <location>
        <begin position="596"/>
        <end position="605"/>
    </location>
</feature>
<dbReference type="PATRIC" id="fig|1122169.6.peg.2722"/>
<dbReference type="OrthoDB" id="5648334at2"/>
<evidence type="ECO:0000256" key="2">
    <source>
        <dbReference type="SAM" id="Phobius"/>
    </source>
</evidence>
<dbReference type="AlphaFoldDB" id="A0A0W0YKT3"/>
<protein>
    <recommendedName>
        <fullName evidence="5">Coiled-coil protein</fullName>
    </recommendedName>
</protein>
<organism evidence="3 4">
    <name type="scientific">Legionella shakespearei DSM 23087</name>
    <dbReference type="NCBI Taxonomy" id="1122169"/>
    <lineage>
        <taxon>Bacteria</taxon>
        <taxon>Pseudomonadati</taxon>
        <taxon>Pseudomonadota</taxon>
        <taxon>Gammaproteobacteria</taxon>
        <taxon>Legionellales</taxon>
        <taxon>Legionellaceae</taxon>
        <taxon>Legionella</taxon>
    </lineage>
</organism>
<evidence type="ECO:0000313" key="4">
    <source>
        <dbReference type="Proteomes" id="UP000054600"/>
    </source>
</evidence>
<evidence type="ECO:0008006" key="5">
    <source>
        <dbReference type="Google" id="ProtNLM"/>
    </source>
</evidence>
<keyword evidence="2" id="KW-0812">Transmembrane</keyword>
<keyword evidence="2" id="KW-1133">Transmembrane helix</keyword>
<accession>A0A0W0YKT3</accession>
<name>A0A0W0YKT3_9GAMM</name>
<comment type="caution">
    <text evidence="3">The sequence shown here is derived from an EMBL/GenBank/DDBJ whole genome shotgun (WGS) entry which is preliminary data.</text>
</comment>
<dbReference type="EMBL" id="LNYW01000066">
    <property type="protein sequence ID" value="KTD57532.1"/>
    <property type="molecule type" value="Genomic_DNA"/>
</dbReference>
<dbReference type="RefSeq" id="WP_018578337.1">
    <property type="nucleotide sequence ID" value="NZ_KB892434.1"/>
</dbReference>
<dbReference type="eggNOG" id="ENOG5030MUW">
    <property type="taxonomic scope" value="Bacteria"/>
</dbReference>
<feature type="transmembrane region" description="Helical" evidence="2">
    <location>
        <begin position="295"/>
        <end position="315"/>
    </location>
</feature>
<keyword evidence="2" id="KW-0472">Membrane</keyword>
<dbReference type="Proteomes" id="UP000054600">
    <property type="component" value="Unassembled WGS sequence"/>
</dbReference>
<keyword evidence="4" id="KW-1185">Reference proteome</keyword>
<feature type="transmembrane region" description="Helical" evidence="2">
    <location>
        <begin position="533"/>
        <end position="554"/>
    </location>
</feature>
<evidence type="ECO:0000256" key="1">
    <source>
        <dbReference type="SAM" id="MobiDB-lite"/>
    </source>
</evidence>
<sequence>MATAGLILQSYLQTMTNEKLDDLRRNKTVDDLLEYNKKIHGGDFLIPLSFYLSILENTDEVMLHYMSQEKKDELLRDLQVTYLLLLAQKKYELTHQKIENARSYDSSIRKCQQLIDVLNYKKSCEEKNEEPAPEYGFATDGYPAKFLGFFLGQWLAEQIIGMMNRQTKTIKEAMGWFNEKRLNWVWDSALLKTVFDALPPDFFNLQDATVNIRKPDPYTGALSWILYYFRFGLNLSLLLKHTISGPWMDAEEKKTPWYERFMTQWDQRKFTLLNDSIWATGNLACYFWLTGKALGVWGDALTLGLLVFDITLAVWDYEEQKTKHNKEMLHFEKEIAIVRELIEKEEQDIKNGQDPKKLKEYHLQLDALTRAQKQGKRDWDHQQTGLIAAIGYAVGLMIAFALLAMPFLPITGPAALIIGIAGAVLCFAFTVIYSGVRGGLELHKTHVTKKEAKEDYLKKIEEFKLLLLENPDLDDNEKKFLFLEIKKLKAENEYQKQMIVFQTMHLIRSIVIDALVPALVFVGLVFVPLGVGLAVMGAGLLLAIVSNSMINAIFKPAKDELKSFDEDEYRTFCTNIECEDKKSVPLASTFFMGSTDKSEDKKPLLGEDSGLCSGLN</sequence>
<evidence type="ECO:0000313" key="3">
    <source>
        <dbReference type="EMBL" id="KTD57532.1"/>
    </source>
</evidence>
<feature type="transmembrane region" description="Helical" evidence="2">
    <location>
        <begin position="414"/>
        <end position="436"/>
    </location>
</feature>
<gene>
    <name evidence="3" type="ORF">Lsha_2373</name>
</gene>
<proteinExistence type="predicted"/>
<feature type="region of interest" description="Disordered" evidence="1">
    <location>
        <begin position="595"/>
        <end position="616"/>
    </location>
</feature>